<dbReference type="InterPro" id="IPR008181">
    <property type="entry name" value="dUTPase"/>
</dbReference>
<dbReference type="PANTHER" id="PTHR11241">
    <property type="entry name" value="DEOXYURIDINE 5'-TRIPHOSPHATE NUCLEOTIDOHYDROLASE"/>
    <property type="match status" value="1"/>
</dbReference>
<dbReference type="SUPFAM" id="SSF51283">
    <property type="entry name" value="dUTPase-like"/>
    <property type="match status" value="1"/>
</dbReference>
<dbReference type="Pfam" id="PF00692">
    <property type="entry name" value="dUTPase"/>
    <property type="match status" value="1"/>
</dbReference>
<accession>A0AAF1DB61</accession>
<dbReference type="GO" id="GO:0006226">
    <property type="term" value="P:dUMP biosynthetic process"/>
    <property type="evidence" value="ECO:0007669"/>
    <property type="project" value="InterPro"/>
</dbReference>
<sequence length="164" mass="18744">MAQEPLQLNNVIYFKRRQMDIVPPVQSETLVGIDIRAPFDFMLCGQDFKTVDLNYIVKIPKDKYGRITGVYDLALTKGIDVVNGIIGPNYRKTLKICVLNRSDEDVQFKEGDVIARLTLEKNYLYPIEERYDLDYAVEDVSGKNYIIKTEPPKAVINPAIPKSK</sequence>
<protein>
    <recommendedName>
        <fullName evidence="2">dUTP diphosphatase</fullName>
        <ecNumber evidence="2">3.6.1.23</ecNumber>
    </recommendedName>
</protein>
<dbReference type="EMBL" id="MK419956">
    <property type="protein sequence ID" value="QEI03691.1"/>
    <property type="molecule type" value="Genomic_DNA"/>
</dbReference>
<name>A0AAF1DB61_9ABAC</name>
<feature type="domain" description="dUTPase-like" evidence="4">
    <location>
        <begin position="22"/>
        <end position="123"/>
    </location>
</feature>
<keyword evidence="3" id="KW-0546">Nucleotide metabolism</keyword>
<keyword evidence="6" id="KW-1185">Reference proteome</keyword>
<dbReference type="InterPro" id="IPR029054">
    <property type="entry name" value="dUTPase-like"/>
</dbReference>
<proteinExistence type="inferred from homology"/>
<dbReference type="Gene3D" id="2.70.40.10">
    <property type="match status" value="1"/>
</dbReference>
<dbReference type="GO" id="GO:0000287">
    <property type="term" value="F:magnesium ion binding"/>
    <property type="evidence" value="ECO:0007669"/>
    <property type="project" value="InterPro"/>
</dbReference>
<evidence type="ECO:0000313" key="6">
    <source>
        <dbReference type="Proteomes" id="UP000830719"/>
    </source>
</evidence>
<dbReference type="EC" id="3.6.1.23" evidence="2"/>
<dbReference type="InterPro" id="IPR036157">
    <property type="entry name" value="dUTPase-like_sf"/>
</dbReference>
<evidence type="ECO:0000256" key="2">
    <source>
        <dbReference type="ARBA" id="ARBA00012379"/>
    </source>
</evidence>
<dbReference type="GO" id="GO:0004170">
    <property type="term" value="F:dUTP diphosphatase activity"/>
    <property type="evidence" value="ECO:0007669"/>
    <property type="project" value="UniProtKB-EC"/>
</dbReference>
<dbReference type="KEGG" id="vg:80538033"/>
<evidence type="ECO:0000259" key="4">
    <source>
        <dbReference type="Pfam" id="PF00692"/>
    </source>
</evidence>
<dbReference type="PANTHER" id="PTHR11241:SF0">
    <property type="entry name" value="DEOXYURIDINE 5'-TRIPHOSPHATE NUCLEOTIDOHYDROLASE"/>
    <property type="match status" value="1"/>
</dbReference>
<reference evidence="5" key="1">
    <citation type="submission" date="2019-01" db="EMBL/GenBank/DDBJ databases">
        <authorList>
            <person name="Trentin L.B."/>
            <person name="Santos E.R."/>
            <person name="Silva L.A."/>
            <person name="Sosa-Gomez D.R."/>
            <person name="Ribeiro B.M."/>
            <person name="Ardisson-Araujo D.M.P."/>
        </authorList>
    </citation>
    <scope>NUCLEOTIDE SEQUENCE</scope>
    <source>
        <strain evidence="5">VPN54</strain>
    </source>
</reference>
<evidence type="ECO:0000256" key="3">
    <source>
        <dbReference type="ARBA" id="ARBA00023080"/>
    </source>
</evidence>
<evidence type="ECO:0000256" key="1">
    <source>
        <dbReference type="ARBA" id="ARBA00006581"/>
    </source>
</evidence>
<dbReference type="Proteomes" id="UP000830719">
    <property type="component" value="Segment"/>
</dbReference>
<comment type="similarity">
    <text evidence="1">Belongs to the dUTPase family.</text>
</comment>
<dbReference type="RefSeq" id="YP_010799686.1">
    <property type="nucleotide sequence ID" value="NC_076682.1"/>
</dbReference>
<dbReference type="GeneID" id="80538033"/>
<dbReference type="GO" id="GO:0046081">
    <property type="term" value="P:dUTP catabolic process"/>
    <property type="evidence" value="ECO:0007669"/>
    <property type="project" value="InterPro"/>
</dbReference>
<evidence type="ECO:0000313" key="5">
    <source>
        <dbReference type="EMBL" id="QEI03691.1"/>
    </source>
</evidence>
<organism evidence="5 6">
    <name type="scientific">Rachiplusia nu nucleopolyhedrovirus</name>
    <dbReference type="NCBI Taxonomy" id="2605775"/>
    <lineage>
        <taxon>Viruses</taxon>
        <taxon>Viruses incertae sedis</taxon>
        <taxon>Naldaviricetes</taxon>
        <taxon>Lefavirales</taxon>
        <taxon>Baculoviridae</taxon>
        <taxon>Alphabaculovirus</taxon>
        <taxon>Alphabaculovirus ranus</taxon>
    </lineage>
</organism>